<reference evidence="1 2" key="1">
    <citation type="submission" date="2018-09" db="EMBL/GenBank/DDBJ databases">
        <authorList>
            <person name="Zhu H."/>
        </authorList>
    </citation>
    <scope>NUCLEOTIDE SEQUENCE [LARGE SCALE GENOMIC DNA]</scope>
    <source>
        <strain evidence="1 2">K1W22B-8</strain>
    </source>
</reference>
<protein>
    <submittedName>
        <fullName evidence="1">Type II toxin-antitoxin system ParD family antitoxin</fullName>
    </submittedName>
</protein>
<evidence type="ECO:0000313" key="2">
    <source>
        <dbReference type="Proteomes" id="UP000284605"/>
    </source>
</evidence>
<proteinExistence type="predicted"/>
<dbReference type="Gene3D" id="6.10.10.120">
    <property type="entry name" value="Antitoxin ParD1-like"/>
    <property type="match status" value="1"/>
</dbReference>
<dbReference type="InterPro" id="IPR022789">
    <property type="entry name" value="ParD"/>
</dbReference>
<dbReference type="NCBIfam" id="TIGR02606">
    <property type="entry name" value="antidote_CC2985"/>
    <property type="match status" value="1"/>
</dbReference>
<comment type="caution">
    <text evidence="1">The sequence shown here is derived from an EMBL/GenBank/DDBJ whole genome shotgun (WGS) entry which is preliminary data.</text>
</comment>
<sequence length="85" mass="8958">MYSIGKEFEPFVERQLAAGRHGTVTDLVHAALRLLEDHERRFAVLDEAVVQGMGDAAAGSVEALDPACEALLAELAAMPAAKAAP</sequence>
<dbReference type="OrthoDB" id="9815501at2"/>
<dbReference type="Pfam" id="PF03693">
    <property type="entry name" value="ParD_antitoxin"/>
    <property type="match status" value="1"/>
</dbReference>
<dbReference type="RefSeq" id="WP_119778760.1">
    <property type="nucleotide sequence ID" value="NZ_QYUK01000011.1"/>
</dbReference>
<organism evidence="1 2">
    <name type="scientific">Oleomonas cavernae</name>
    <dbReference type="NCBI Taxonomy" id="2320859"/>
    <lineage>
        <taxon>Bacteria</taxon>
        <taxon>Pseudomonadati</taxon>
        <taxon>Pseudomonadota</taxon>
        <taxon>Alphaproteobacteria</taxon>
        <taxon>Acetobacterales</taxon>
        <taxon>Acetobacteraceae</taxon>
        <taxon>Oleomonas</taxon>
    </lineage>
</organism>
<dbReference type="EMBL" id="QYUK01000011">
    <property type="protein sequence ID" value="RJF88124.1"/>
    <property type="molecule type" value="Genomic_DNA"/>
</dbReference>
<dbReference type="InterPro" id="IPR038296">
    <property type="entry name" value="ParD_sf"/>
</dbReference>
<dbReference type="Proteomes" id="UP000284605">
    <property type="component" value="Unassembled WGS sequence"/>
</dbReference>
<accession>A0A418WDQ7</accession>
<name>A0A418WDQ7_9PROT</name>
<dbReference type="AlphaFoldDB" id="A0A418WDQ7"/>
<gene>
    <name evidence="1" type="ORF">D3874_14765</name>
</gene>
<keyword evidence="2" id="KW-1185">Reference proteome</keyword>
<evidence type="ECO:0000313" key="1">
    <source>
        <dbReference type="EMBL" id="RJF88124.1"/>
    </source>
</evidence>